<protein>
    <recommendedName>
        <fullName evidence="4">ABC transporter permease</fullName>
    </recommendedName>
</protein>
<feature type="transmembrane region" description="Helical" evidence="1">
    <location>
        <begin position="64"/>
        <end position="85"/>
    </location>
</feature>
<proteinExistence type="predicted"/>
<dbReference type="RefSeq" id="WP_379594620.1">
    <property type="nucleotide sequence ID" value="NZ_JBHTKK010000048.1"/>
</dbReference>
<keyword evidence="1" id="KW-0812">Transmembrane</keyword>
<feature type="transmembrane region" description="Helical" evidence="1">
    <location>
        <begin position="18"/>
        <end position="36"/>
    </location>
</feature>
<organism evidence="2 3">
    <name type="scientific">Oceanobacillus locisalsi</name>
    <dbReference type="NCBI Taxonomy" id="546107"/>
    <lineage>
        <taxon>Bacteria</taxon>
        <taxon>Bacillati</taxon>
        <taxon>Bacillota</taxon>
        <taxon>Bacilli</taxon>
        <taxon>Bacillales</taxon>
        <taxon>Bacillaceae</taxon>
        <taxon>Oceanobacillus</taxon>
    </lineage>
</organism>
<keyword evidence="3" id="KW-1185">Reference proteome</keyword>
<evidence type="ECO:0000313" key="2">
    <source>
        <dbReference type="EMBL" id="MFD1068277.1"/>
    </source>
</evidence>
<feature type="transmembrane region" description="Helical" evidence="1">
    <location>
        <begin position="162"/>
        <end position="190"/>
    </location>
</feature>
<accession>A0ABW3NKL4</accession>
<feature type="transmembrane region" description="Helical" evidence="1">
    <location>
        <begin position="244"/>
        <end position="266"/>
    </location>
</feature>
<evidence type="ECO:0000256" key="1">
    <source>
        <dbReference type="SAM" id="Phobius"/>
    </source>
</evidence>
<evidence type="ECO:0000313" key="3">
    <source>
        <dbReference type="Proteomes" id="UP001597041"/>
    </source>
</evidence>
<feature type="transmembrane region" description="Helical" evidence="1">
    <location>
        <begin position="197"/>
        <end position="224"/>
    </location>
</feature>
<name>A0ABW3NKL4_9BACI</name>
<gene>
    <name evidence="2" type="ORF">ACFQ19_20070</name>
</gene>
<sequence>MFVQIPIEMKNLYKKKSIWLAFFVFLAAVVHIYSFILSEQPIAENIPFEANHVFYYFVSIQSDMSSYLMILLPLIPLIVLGDSFISERRTSILTYKLMRMDSNKYIHSKLISLAIIAFLLMFVLQSLLFVGSLIVFPISSPQAIETGITPQFASHLFVNMPWFYVFLIIINSSLMSSFIIILSVTVSMFIRNRYVAIFLPFALFIGVSIIMMAFPAIIGGSGIIVHDISPLAMLGGYFNSSISWWIVPLYWLVLNTALYIITVYGYKLQFKKEKLV</sequence>
<dbReference type="Proteomes" id="UP001597041">
    <property type="component" value="Unassembled WGS sequence"/>
</dbReference>
<comment type="caution">
    <text evidence="2">The sequence shown here is derived from an EMBL/GenBank/DDBJ whole genome shotgun (WGS) entry which is preliminary data.</text>
</comment>
<reference evidence="3" key="1">
    <citation type="journal article" date="2019" name="Int. J. Syst. Evol. Microbiol.">
        <title>The Global Catalogue of Microorganisms (GCM) 10K type strain sequencing project: providing services to taxonomists for standard genome sequencing and annotation.</title>
        <authorList>
            <consortium name="The Broad Institute Genomics Platform"/>
            <consortium name="The Broad Institute Genome Sequencing Center for Infectious Disease"/>
            <person name="Wu L."/>
            <person name="Ma J."/>
        </authorList>
    </citation>
    <scope>NUCLEOTIDE SEQUENCE [LARGE SCALE GENOMIC DNA]</scope>
    <source>
        <strain evidence="3">CCUG 56608</strain>
    </source>
</reference>
<keyword evidence="1" id="KW-0472">Membrane</keyword>
<keyword evidence="1" id="KW-1133">Transmembrane helix</keyword>
<dbReference type="EMBL" id="JBHTKK010000048">
    <property type="protein sequence ID" value="MFD1068277.1"/>
    <property type="molecule type" value="Genomic_DNA"/>
</dbReference>
<feature type="transmembrane region" description="Helical" evidence="1">
    <location>
        <begin position="106"/>
        <end position="136"/>
    </location>
</feature>
<evidence type="ECO:0008006" key="4">
    <source>
        <dbReference type="Google" id="ProtNLM"/>
    </source>
</evidence>